<dbReference type="InterPro" id="IPR051257">
    <property type="entry name" value="Diverse_CBS-Domain"/>
</dbReference>
<gene>
    <name evidence="5" type="ORF">K1X11_008970</name>
</gene>
<dbReference type="PANTHER" id="PTHR43080:SF2">
    <property type="entry name" value="CBS DOMAIN-CONTAINING PROTEIN"/>
    <property type="match status" value="1"/>
</dbReference>
<dbReference type="SMART" id="SM00100">
    <property type="entry name" value="cNMP"/>
    <property type="match status" value="1"/>
</dbReference>
<dbReference type="PANTHER" id="PTHR43080">
    <property type="entry name" value="CBS DOMAIN-CONTAINING PROTEIN CBSX3, MITOCHONDRIAL"/>
    <property type="match status" value="1"/>
</dbReference>
<evidence type="ECO:0000259" key="3">
    <source>
        <dbReference type="PROSITE" id="PS50042"/>
    </source>
</evidence>
<dbReference type="SUPFAM" id="SSF54631">
    <property type="entry name" value="CBS-domain pair"/>
    <property type="match status" value="1"/>
</dbReference>
<dbReference type="Pfam" id="PF03445">
    <property type="entry name" value="DUF294"/>
    <property type="match status" value="1"/>
</dbReference>
<keyword evidence="6" id="KW-1185">Reference proteome</keyword>
<reference evidence="5 6" key="1">
    <citation type="submission" date="2023-12" db="EMBL/GenBank/DDBJ databases">
        <title>Description of an unclassified Opitutus bacterium of Verrucomicrobiota.</title>
        <authorList>
            <person name="Zhang D.-F."/>
        </authorList>
    </citation>
    <scope>NUCLEOTIDE SEQUENCE [LARGE SCALE GENOMIC DNA]</scope>
    <source>
        <strain evidence="5 6">WL0086</strain>
    </source>
</reference>
<dbReference type="InterPro" id="IPR005105">
    <property type="entry name" value="GlnD_Uridyltrans_N"/>
</dbReference>
<dbReference type="CDD" id="cd05401">
    <property type="entry name" value="NT_GlnE_GlnD_like"/>
    <property type="match status" value="1"/>
</dbReference>
<dbReference type="Pfam" id="PF10335">
    <property type="entry name" value="DUF294_C"/>
    <property type="match status" value="1"/>
</dbReference>
<dbReference type="EMBL" id="CP139781">
    <property type="protein sequence ID" value="WRQ89539.1"/>
    <property type="molecule type" value="Genomic_DNA"/>
</dbReference>
<dbReference type="InterPro" id="IPR014710">
    <property type="entry name" value="RmlC-like_jellyroll"/>
</dbReference>
<evidence type="ECO:0000259" key="4">
    <source>
        <dbReference type="PROSITE" id="PS51371"/>
    </source>
</evidence>
<dbReference type="Pfam" id="PF00027">
    <property type="entry name" value="cNMP_binding"/>
    <property type="match status" value="1"/>
</dbReference>
<dbReference type="InterPro" id="IPR046342">
    <property type="entry name" value="CBS_dom_sf"/>
</dbReference>
<dbReference type="Pfam" id="PF00571">
    <property type="entry name" value="CBS"/>
    <property type="match status" value="2"/>
</dbReference>
<sequence>MDETNLIPDRIANTLRRFPPFSMLPTAAIDELAARARVHVYVTNEQVWGPGDPPGDELFVLVRGRVEYLITTDGQAERVAVRDEGDLLGLTPLLRAQPTRTTALVVEDTILYGLPWQRIQRLLAEHDDARHYVNRHLFWTTRLGGNFESMPAPEDGSVSGRAKNILQAHLAGGKVIQPRALERLLTCAPETTIHDAAKLMSSRRVPSVLVVDPDRHPLGIVTQSAIVKHVVAQDLPRSAPVGKIMASPVITVSALSSATAAILLMLRERIGQVCVTEDGTPDSPALDVFTNKDLLAQAGHHPAGLLREFRHARTVARLRELCDEVEEITASYLDANVSAIFLGQICAELYDELVQRLLEMSIAELSAEGVKLPRIGWAWLSVGSDGRREQTLRTDMDNALVFADADTPEQDEVHRKLFLKLTDRVVAKMVDCGFARCQGGVMASNPRWCRTSREWLAEIENLASTTDPDELFRGIVLYDLRYVAGDPALPRPLRQTIIDSVRNNAWLQRRLAELVIETPPPLNFWGNFVVERKGDRVGEFDLKGRALAPLRDAARLLALKHNQTRRYSTGGRWEDLRRNVPALSETAKVAREAYDVLLTLRLTTALDRHDSGRFVNPAKLTKLEKARLAHAFDVVRMVQTHVRLAFRLEGK</sequence>
<proteinExistence type="predicted"/>
<dbReference type="SMART" id="SM00116">
    <property type="entry name" value="CBS"/>
    <property type="match status" value="2"/>
</dbReference>
<evidence type="ECO:0000313" key="5">
    <source>
        <dbReference type="EMBL" id="WRQ89539.1"/>
    </source>
</evidence>
<dbReference type="Gene3D" id="3.10.580.10">
    <property type="entry name" value="CBS-domain"/>
    <property type="match status" value="1"/>
</dbReference>
<dbReference type="InterPro" id="IPR018490">
    <property type="entry name" value="cNMP-bd_dom_sf"/>
</dbReference>
<dbReference type="InterPro" id="IPR000595">
    <property type="entry name" value="cNMP-bd_dom"/>
</dbReference>
<dbReference type="InterPro" id="IPR000644">
    <property type="entry name" value="CBS_dom"/>
</dbReference>
<dbReference type="Proteomes" id="UP000738431">
    <property type="component" value="Chromosome"/>
</dbReference>
<organism evidence="5 6">
    <name type="scientific">Actomonas aquatica</name>
    <dbReference type="NCBI Taxonomy" id="2866162"/>
    <lineage>
        <taxon>Bacteria</taxon>
        <taxon>Pseudomonadati</taxon>
        <taxon>Verrucomicrobiota</taxon>
        <taxon>Opitutia</taxon>
        <taxon>Opitutales</taxon>
        <taxon>Opitutaceae</taxon>
        <taxon>Actomonas</taxon>
    </lineage>
</organism>
<dbReference type="CDD" id="cd00038">
    <property type="entry name" value="CAP_ED"/>
    <property type="match status" value="1"/>
</dbReference>
<evidence type="ECO:0000256" key="2">
    <source>
        <dbReference type="PROSITE-ProRule" id="PRU00703"/>
    </source>
</evidence>
<keyword evidence="1 2" id="KW-0129">CBS domain</keyword>
<dbReference type="SUPFAM" id="SSF51206">
    <property type="entry name" value="cAMP-binding domain-like"/>
    <property type="match status" value="1"/>
</dbReference>
<feature type="domain" description="Cyclic nucleotide-binding" evidence="3">
    <location>
        <begin position="55"/>
        <end position="131"/>
    </location>
</feature>
<name>A0ABZ1CDA0_9BACT</name>
<evidence type="ECO:0000313" key="6">
    <source>
        <dbReference type="Proteomes" id="UP000738431"/>
    </source>
</evidence>
<accession>A0ABZ1CDA0</accession>
<feature type="domain" description="CBS" evidence="4">
    <location>
        <begin position="180"/>
        <end position="237"/>
    </location>
</feature>
<dbReference type="Gene3D" id="2.60.120.10">
    <property type="entry name" value="Jelly Rolls"/>
    <property type="match status" value="1"/>
</dbReference>
<dbReference type="PROSITE" id="PS51371">
    <property type="entry name" value="CBS"/>
    <property type="match status" value="1"/>
</dbReference>
<dbReference type="RefSeq" id="WP_221029774.1">
    <property type="nucleotide sequence ID" value="NZ_CP139781.1"/>
</dbReference>
<protein>
    <submittedName>
        <fullName evidence="5">DUF294 nucleotidyltransferase-like domain-containing protein</fullName>
    </submittedName>
</protein>
<dbReference type="InterPro" id="IPR018821">
    <property type="entry name" value="DUF294_put_nucleoTrafse_sb-bd"/>
</dbReference>
<dbReference type="PROSITE" id="PS50042">
    <property type="entry name" value="CNMP_BINDING_3"/>
    <property type="match status" value="1"/>
</dbReference>
<evidence type="ECO:0000256" key="1">
    <source>
        <dbReference type="ARBA" id="ARBA00023122"/>
    </source>
</evidence>